<dbReference type="HOGENOM" id="CLU_962725_0_0_0"/>
<dbReference type="GO" id="GO:0010420">
    <property type="term" value="F:polyprenyldihydroxybenzoate methyltransferase activity"/>
    <property type="evidence" value="ECO:0007669"/>
    <property type="project" value="TreeGrafter"/>
</dbReference>
<dbReference type="OrthoDB" id="9791837at2"/>
<dbReference type="PANTHER" id="PTHR43464:SF19">
    <property type="entry name" value="UBIQUINONE BIOSYNTHESIS O-METHYLTRANSFERASE, MITOCHONDRIAL"/>
    <property type="match status" value="1"/>
</dbReference>
<organism evidence="5 6">
    <name type="scientific">Oscillochloris trichoides DG-6</name>
    <dbReference type="NCBI Taxonomy" id="765420"/>
    <lineage>
        <taxon>Bacteria</taxon>
        <taxon>Bacillati</taxon>
        <taxon>Chloroflexota</taxon>
        <taxon>Chloroflexia</taxon>
        <taxon>Chloroflexales</taxon>
        <taxon>Chloroflexineae</taxon>
        <taxon>Oscillochloridaceae</taxon>
        <taxon>Oscillochloris</taxon>
    </lineage>
</organism>
<keyword evidence="6" id="KW-1185">Reference proteome</keyword>
<gene>
    <name evidence="5" type="ORF">OSCT_0851</name>
</gene>
<dbReference type="AlphaFoldDB" id="E1IC00"/>
<keyword evidence="1" id="KW-0489">Methyltransferase</keyword>
<dbReference type="InterPro" id="IPR029063">
    <property type="entry name" value="SAM-dependent_MTases_sf"/>
</dbReference>
<dbReference type="SUPFAM" id="SSF53335">
    <property type="entry name" value="S-adenosyl-L-methionine-dependent methyltransferases"/>
    <property type="match status" value="1"/>
</dbReference>
<evidence type="ECO:0000313" key="5">
    <source>
        <dbReference type="EMBL" id="EFO81262.1"/>
    </source>
</evidence>
<keyword evidence="4" id="KW-0175">Coiled coil</keyword>
<comment type="caution">
    <text evidence="5">The sequence shown here is derived from an EMBL/GenBank/DDBJ whole genome shotgun (WGS) entry which is preliminary data.</text>
</comment>
<sequence>MTDPNIQNLYNEYYYATGCGAPYCRNEHWTTFFGHIANQIVTSIGPQRVLDAGCALGLLVEQLHLRGVEVAGVDISEYAINTAPESIRPLLRIGSITEPFGQRYDLIVCIEVLEHMPRAAAEQAVINFCQHSDDILFSSSPLDFKEATHCNVQPIEYWADLFARQGFVRDVDFDASFLTPWAIRFRRSSEPLHRIVRDYERRFWELWKANTDLRELAVEQRQQMEALNQQVQHLTTALQMTTDQMHAQYQQLTTEHHAYTARIEQDLAVKINHIQQLKLALERLESGRVMRIMRAFTRRLR</sequence>
<keyword evidence="2" id="KW-0808">Transferase</keyword>
<evidence type="ECO:0000256" key="2">
    <source>
        <dbReference type="ARBA" id="ARBA00022679"/>
    </source>
</evidence>
<name>E1IC00_9CHLR</name>
<evidence type="ECO:0000256" key="1">
    <source>
        <dbReference type="ARBA" id="ARBA00022603"/>
    </source>
</evidence>
<protein>
    <recommendedName>
        <fullName evidence="7">Methyltransferase type 12</fullName>
    </recommendedName>
</protein>
<dbReference type="STRING" id="765420.OSCT_0851"/>
<evidence type="ECO:0000256" key="4">
    <source>
        <dbReference type="SAM" id="Coils"/>
    </source>
</evidence>
<evidence type="ECO:0000256" key="3">
    <source>
        <dbReference type="ARBA" id="ARBA00022691"/>
    </source>
</evidence>
<accession>E1IC00</accession>
<keyword evidence="3" id="KW-0949">S-adenosyl-L-methionine</keyword>
<dbReference type="EMBL" id="ADVR01000018">
    <property type="protein sequence ID" value="EFO81262.1"/>
    <property type="molecule type" value="Genomic_DNA"/>
</dbReference>
<feature type="coiled-coil region" evidence="4">
    <location>
        <begin position="210"/>
        <end position="244"/>
    </location>
</feature>
<dbReference type="GO" id="GO:0032259">
    <property type="term" value="P:methylation"/>
    <property type="evidence" value="ECO:0007669"/>
    <property type="project" value="UniProtKB-KW"/>
</dbReference>
<dbReference type="Pfam" id="PF13489">
    <property type="entry name" value="Methyltransf_23"/>
    <property type="match status" value="1"/>
</dbReference>
<dbReference type="eggNOG" id="COG2227">
    <property type="taxonomic scope" value="Bacteria"/>
</dbReference>
<evidence type="ECO:0000313" key="6">
    <source>
        <dbReference type="Proteomes" id="UP000054010"/>
    </source>
</evidence>
<dbReference type="PANTHER" id="PTHR43464">
    <property type="entry name" value="METHYLTRANSFERASE"/>
    <property type="match status" value="1"/>
</dbReference>
<proteinExistence type="predicted"/>
<dbReference type="CDD" id="cd02440">
    <property type="entry name" value="AdoMet_MTases"/>
    <property type="match status" value="1"/>
</dbReference>
<reference evidence="5 6" key="1">
    <citation type="journal article" date="2011" name="J. Bacteriol.">
        <title>Draft genome sequence of the anoxygenic filamentous phototrophic bacterium Oscillochloris trichoides subsp. DG-6.</title>
        <authorList>
            <person name="Kuznetsov B.B."/>
            <person name="Ivanovsky R.N."/>
            <person name="Keppen O.I."/>
            <person name="Sukhacheva M.V."/>
            <person name="Bumazhkin B.K."/>
            <person name="Patutina E.O."/>
            <person name="Beletsky A.V."/>
            <person name="Mardanov A.V."/>
            <person name="Baslerov R.V."/>
            <person name="Panteleeva A.N."/>
            <person name="Kolganova T.V."/>
            <person name="Ravin N.V."/>
            <person name="Skryabin K.G."/>
        </authorList>
    </citation>
    <scope>NUCLEOTIDE SEQUENCE [LARGE SCALE GENOMIC DNA]</scope>
    <source>
        <strain evidence="5 6">DG-6</strain>
    </source>
</reference>
<evidence type="ECO:0008006" key="7">
    <source>
        <dbReference type="Google" id="ProtNLM"/>
    </source>
</evidence>
<dbReference type="Gene3D" id="3.40.50.150">
    <property type="entry name" value="Vaccinia Virus protein VP39"/>
    <property type="match status" value="1"/>
</dbReference>
<dbReference type="Proteomes" id="UP000054010">
    <property type="component" value="Unassembled WGS sequence"/>
</dbReference>